<accession>A0A4R7B6F4</accession>
<comment type="function">
    <text evidence="7">Single strand-specific metallo-endoribonuclease involved in late-stage 70S ribosome quality control and in maturation of the 3' terminus of the 16S rRNA.</text>
</comment>
<feature type="binding site" evidence="7">
    <location>
        <position position="137"/>
    </location>
    <ligand>
        <name>Zn(2+)</name>
        <dbReference type="ChEBI" id="CHEBI:29105"/>
        <note>catalytic</note>
    </ligand>
</feature>
<keyword evidence="3 7" id="KW-0479">Metal-binding</keyword>
<dbReference type="InterPro" id="IPR023091">
    <property type="entry name" value="MetalPrtase_cat_dom_sf_prd"/>
</dbReference>
<proteinExistence type="inferred from homology"/>
<dbReference type="Pfam" id="PF02130">
    <property type="entry name" value="YbeY"/>
    <property type="match status" value="1"/>
</dbReference>
<dbReference type="GO" id="GO:0004521">
    <property type="term" value="F:RNA endonuclease activity"/>
    <property type="evidence" value="ECO:0007669"/>
    <property type="project" value="UniProtKB-UniRule"/>
</dbReference>
<dbReference type="PANTHER" id="PTHR46986">
    <property type="entry name" value="ENDORIBONUCLEASE YBEY, CHLOROPLASTIC"/>
    <property type="match status" value="1"/>
</dbReference>
<feature type="binding site" evidence="7">
    <location>
        <position position="131"/>
    </location>
    <ligand>
        <name>Zn(2+)</name>
        <dbReference type="ChEBI" id="CHEBI:29105"/>
        <note>catalytic</note>
    </ligand>
</feature>
<dbReference type="EMBL" id="SNZP01000005">
    <property type="protein sequence ID" value="TDR80264.1"/>
    <property type="molecule type" value="Genomic_DNA"/>
</dbReference>
<protein>
    <recommendedName>
        <fullName evidence="7">Endoribonuclease YbeY</fullName>
        <ecNumber evidence="7">3.1.-.-</ecNumber>
    </recommendedName>
</protein>
<evidence type="ECO:0000256" key="4">
    <source>
        <dbReference type="ARBA" id="ARBA00022759"/>
    </source>
</evidence>
<evidence type="ECO:0000256" key="1">
    <source>
        <dbReference type="ARBA" id="ARBA00010875"/>
    </source>
</evidence>
<keyword evidence="9" id="KW-1185">Reference proteome</keyword>
<comment type="cofactor">
    <cofactor evidence="7">
        <name>Zn(2+)</name>
        <dbReference type="ChEBI" id="CHEBI:29105"/>
    </cofactor>
    <text evidence="7">Binds 1 zinc ion.</text>
</comment>
<keyword evidence="7" id="KW-0690">Ribosome biogenesis</keyword>
<keyword evidence="2 7" id="KW-0540">Nuclease</keyword>
<dbReference type="HAMAP" id="MF_00009">
    <property type="entry name" value="Endoribonucl_YbeY"/>
    <property type="match status" value="1"/>
</dbReference>
<sequence length="168" mass="18722">MKIAKQRIRTPRTARLNLSVDDVAARPNTPDAAAMRRWAEAALLPEVQAAEIGLRVVDEAEGRTLNRDYRGKDYATNVLTFALNEGEDPLPGMPLFGDIVLTAPVVEREAREQGKTLDAHYAHLVVHSMLHLQGFDHLEEEEAEAMEALETVIVKRLGYPDPYGEEHA</sequence>
<comment type="similarity">
    <text evidence="1 7">Belongs to the endoribonuclease YbeY family.</text>
</comment>
<dbReference type="PROSITE" id="PS01306">
    <property type="entry name" value="UPF0054"/>
    <property type="match status" value="1"/>
</dbReference>
<dbReference type="EC" id="3.1.-.-" evidence="7"/>
<dbReference type="PANTHER" id="PTHR46986:SF1">
    <property type="entry name" value="ENDORIBONUCLEASE YBEY, CHLOROPLASTIC"/>
    <property type="match status" value="1"/>
</dbReference>
<dbReference type="GO" id="GO:0005737">
    <property type="term" value="C:cytoplasm"/>
    <property type="evidence" value="ECO:0007669"/>
    <property type="project" value="UniProtKB-SubCell"/>
</dbReference>
<dbReference type="InterPro" id="IPR002036">
    <property type="entry name" value="YbeY"/>
</dbReference>
<gene>
    <name evidence="7" type="primary">ybeY</name>
    <name evidence="8" type="ORF">DFP86_105119</name>
</gene>
<dbReference type="GO" id="GO:0006364">
    <property type="term" value="P:rRNA processing"/>
    <property type="evidence" value="ECO:0007669"/>
    <property type="project" value="UniProtKB-UniRule"/>
</dbReference>
<dbReference type="SUPFAM" id="SSF55486">
    <property type="entry name" value="Metalloproteases ('zincins'), catalytic domain"/>
    <property type="match status" value="1"/>
</dbReference>
<dbReference type="GO" id="GO:0008270">
    <property type="term" value="F:zinc ion binding"/>
    <property type="evidence" value="ECO:0007669"/>
    <property type="project" value="UniProtKB-UniRule"/>
</dbReference>
<keyword evidence="5 7" id="KW-0378">Hydrolase</keyword>
<organism evidence="8 9">
    <name type="scientific">Paludibacterium purpuratum</name>
    <dbReference type="NCBI Taxonomy" id="1144873"/>
    <lineage>
        <taxon>Bacteria</taxon>
        <taxon>Pseudomonadati</taxon>
        <taxon>Pseudomonadota</taxon>
        <taxon>Betaproteobacteria</taxon>
        <taxon>Neisseriales</taxon>
        <taxon>Chromobacteriaceae</taxon>
        <taxon>Paludibacterium</taxon>
    </lineage>
</organism>
<comment type="caution">
    <text evidence="8">The sequence shown here is derived from an EMBL/GenBank/DDBJ whole genome shotgun (WGS) entry which is preliminary data.</text>
</comment>
<evidence type="ECO:0000256" key="2">
    <source>
        <dbReference type="ARBA" id="ARBA00022722"/>
    </source>
</evidence>
<evidence type="ECO:0000256" key="3">
    <source>
        <dbReference type="ARBA" id="ARBA00022723"/>
    </source>
</evidence>
<dbReference type="RefSeq" id="WP_133679711.1">
    <property type="nucleotide sequence ID" value="NZ_SNZP01000005.1"/>
</dbReference>
<reference evidence="8 9" key="1">
    <citation type="submission" date="2019-03" db="EMBL/GenBank/DDBJ databases">
        <title>Genomic Encyclopedia of Type Strains, Phase III (KMG-III): the genomes of soil and plant-associated and newly described type strains.</title>
        <authorList>
            <person name="Whitman W."/>
        </authorList>
    </citation>
    <scope>NUCLEOTIDE SEQUENCE [LARGE SCALE GENOMIC DNA]</scope>
    <source>
        <strain evidence="8 9">CECT 8976</strain>
    </source>
</reference>
<dbReference type="Gene3D" id="3.40.390.30">
    <property type="entry name" value="Metalloproteases ('zincins'), catalytic domain"/>
    <property type="match status" value="1"/>
</dbReference>
<dbReference type="OrthoDB" id="9807740at2"/>
<evidence type="ECO:0000256" key="6">
    <source>
        <dbReference type="ARBA" id="ARBA00022833"/>
    </source>
</evidence>
<evidence type="ECO:0000256" key="5">
    <source>
        <dbReference type="ARBA" id="ARBA00022801"/>
    </source>
</evidence>
<name>A0A4R7B6F4_9NEIS</name>
<dbReference type="Proteomes" id="UP000295611">
    <property type="component" value="Unassembled WGS sequence"/>
</dbReference>
<evidence type="ECO:0000313" key="9">
    <source>
        <dbReference type="Proteomes" id="UP000295611"/>
    </source>
</evidence>
<keyword evidence="7" id="KW-0963">Cytoplasm</keyword>
<evidence type="ECO:0000313" key="8">
    <source>
        <dbReference type="EMBL" id="TDR80264.1"/>
    </source>
</evidence>
<comment type="subcellular location">
    <subcellularLocation>
        <location evidence="7">Cytoplasm</location>
    </subcellularLocation>
</comment>
<keyword evidence="4 7" id="KW-0255">Endonuclease</keyword>
<evidence type="ECO:0000256" key="7">
    <source>
        <dbReference type="HAMAP-Rule" id="MF_00009"/>
    </source>
</evidence>
<dbReference type="InterPro" id="IPR020549">
    <property type="entry name" value="YbeY_CS"/>
</dbReference>
<keyword evidence="6 7" id="KW-0862">Zinc</keyword>
<dbReference type="NCBIfam" id="TIGR00043">
    <property type="entry name" value="rRNA maturation RNase YbeY"/>
    <property type="match status" value="1"/>
</dbReference>
<keyword evidence="7" id="KW-0698">rRNA processing</keyword>
<dbReference type="GO" id="GO:0004222">
    <property type="term" value="F:metalloendopeptidase activity"/>
    <property type="evidence" value="ECO:0007669"/>
    <property type="project" value="InterPro"/>
</dbReference>
<dbReference type="AlphaFoldDB" id="A0A4R7B6F4"/>
<feature type="binding site" evidence="7">
    <location>
        <position position="127"/>
    </location>
    <ligand>
        <name>Zn(2+)</name>
        <dbReference type="ChEBI" id="CHEBI:29105"/>
        <note>catalytic</note>
    </ligand>
</feature>